<dbReference type="Pfam" id="PF13098">
    <property type="entry name" value="Thioredoxin_2"/>
    <property type="match status" value="1"/>
</dbReference>
<name>A0A368MWT8_9FLAO</name>
<reference evidence="2 3" key="1">
    <citation type="submission" date="2018-07" db="EMBL/GenBank/DDBJ databases">
        <title>Chryseobacterium lacus sp. nov., isolated from lake water.</title>
        <authorList>
            <person name="Li C.-M."/>
        </authorList>
    </citation>
    <scope>NUCLEOTIDE SEQUENCE [LARGE SCALE GENOMIC DNA]</scope>
    <source>
        <strain evidence="2 3">YLOS41</strain>
    </source>
</reference>
<dbReference type="InterPro" id="IPR036249">
    <property type="entry name" value="Thioredoxin-like_sf"/>
</dbReference>
<comment type="caution">
    <text evidence="2">The sequence shown here is derived from an EMBL/GenBank/DDBJ whole genome shotgun (WGS) entry which is preliminary data.</text>
</comment>
<dbReference type="OrthoDB" id="9811036at2"/>
<dbReference type="InterPro" id="IPR012336">
    <property type="entry name" value="Thioredoxin-like_fold"/>
</dbReference>
<protein>
    <submittedName>
        <fullName evidence="2">Thioredoxin family protein</fullName>
    </submittedName>
</protein>
<gene>
    <name evidence="2" type="ORF">DQ356_07325</name>
</gene>
<evidence type="ECO:0000313" key="2">
    <source>
        <dbReference type="EMBL" id="RCU42628.1"/>
    </source>
</evidence>
<dbReference type="Gene3D" id="3.40.30.10">
    <property type="entry name" value="Glutaredoxin"/>
    <property type="match status" value="1"/>
</dbReference>
<evidence type="ECO:0000259" key="1">
    <source>
        <dbReference type="Pfam" id="PF13098"/>
    </source>
</evidence>
<dbReference type="Proteomes" id="UP000252172">
    <property type="component" value="Unassembled WGS sequence"/>
</dbReference>
<dbReference type="SUPFAM" id="SSF52833">
    <property type="entry name" value="Thioredoxin-like"/>
    <property type="match status" value="1"/>
</dbReference>
<organism evidence="2 3">
    <name type="scientific">Chryseobacterium lacus</name>
    <dbReference type="NCBI Taxonomy" id="2058346"/>
    <lineage>
        <taxon>Bacteria</taxon>
        <taxon>Pseudomonadati</taxon>
        <taxon>Bacteroidota</taxon>
        <taxon>Flavobacteriia</taxon>
        <taxon>Flavobacteriales</taxon>
        <taxon>Weeksellaceae</taxon>
        <taxon>Chryseobacterium group</taxon>
        <taxon>Chryseobacterium</taxon>
    </lineage>
</organism>
<proteinExistence type="predicted"/>
<sequence>MRKLGFRFIISSILFLPVFFFGQLQLYDFSERHVLQLEKPKNTVIFIYTDWCRYCENMKQTTFKQKEIINVLNQNFYTIFLNAEEKKNIFFSGKSYRFLPSGFQTEVHELVLSLGTADNPLFYPAIVIINGDDQVIFRQSGFLTAVEFRAILSHFAK</sequence>
<dbReference type="EMBL" id="QPIE01000005">
    <property type="protein sequence ID" value="RCU42628.1"/>
    <property type="molecule type" value="Genomic_DNA"/>
</dbReference>
<keyword evidence="3" id="KW-1185">Reference proteome</keyword>
<dbReference type="AlphaFoldDB" id="A0A368MWT8"/>
<dbReference type="RefSeq" id="WP_114303840.1">
    <property type="nucleotide sequence ID" value="NZ_QPIE01000005.1"/>
</dbReference>
<feature type="domain" description="Thioredoxin-like fold" evidence="1">
    <location>
        <begin position="40"/>
        <end position="152"/>
    </location>
</feature>
<evidence type="ECO:0000313" key="3">
    <source>
        <dbReference type="Proteomes" id="UP000252172"/>
    </source>
</evidence>
<accession>A0A368MWT8</accession>